<dbReference type="GO" id="GO:0005634">
    <property type="term" value="C:nucleus"/>
    <property type="evidence" value="ECO:0007669"/>
    <property type="project" value="UniProtKB-SubCell"/>
</dbReference>
<name>A0ABC8UNV5_9AQUA</name>
<keyword evidence="8" id="KW-1185">Reference proteome</keyword>
<dbReference type="GO" id="GO:0006355">
    <property type="term" value="P:regulation of DNA-templated transcription"/>
    <property type="evidence" value="ECO:0007669"/>
    <property type="project" value="UniProtKB-ARBA"/>
</dbReference>
<feature type="coiled-coil region" evidence="5">
    <location>
        <begin position="47"/>
        <end position="81"/>
    </location>
</feature>
<dbReference type="SUPFAM" id="SSF47459">
    <property type="entry name" value="HLH, helix-loop-helix DNA-binding domain"/>
    <property type="match status" value="1"/>
</dbReference>
<dbReference type="InterPro" id="IPR011598">
    <property type="entry name" value="bHLH_dom"/>
</dbReference>
<proteinExistence type="predicted"/>
<evidence type="ECO:0000256" key="3">
    <source>
        <dbReference type="ARBA" id="ARBA00023163"/>
    </source>
</evidence>
<keyword evidence="2" id="KW-0805">Transcription regulation</keyword>
<protein>
    <recommendedName>
        <fullName evidence="6">BHLH domain-containing protein</fullName>
    </recommendedName>
</protein>
<feature type="domain" description="BHLH" evidence="6">
    <location>
        <begin position="8"/>
        <end position="57"/>
    </location>
</feature>
<evidence type="ECO:0000313" key="8">
    <source>
        <dbReference type="Proteomes" id="UP001642360"/>
    </source>
</evidence>
<dbReference type="InterPro" id="IPR036638">
    <property type="entry name" value="HLH_DNA-bd_sf"/>
</dbReference>
<sequence>MQPAGKSSSGLERKEVEKYRRMHMKAHVSRLASLIPTQEKLALPALLDQVTSYVKQLKDRLEELRKRREQLQGEEAVTEGQRVALMVPVVAIKETCSVLEDLLFHLFTGLSSLSVSLAMLFPL</sequence>
<keyword evidence="4" id="KW-0539">Nucleus</keyword>
<keyword evidence="5" id="KW-0175">Coiled coil</keyword>
<dbReference type="PROSITE" id="PS50888">
    <property type="entry name" value="BHLH"/>
    <property type="match status" value="1"/>
</dbReference>
<gene>
    <name evidence="7" type="ORF">ILEXP_LOCUS52958</name>
</gene>
<evidence type="ECO:0000256" key="1">
    <source>
        <dbReference type="ARBA" id="ARBA00004123"/>
    </source>
</evidence>
<accession>A0ABC8UNV5</accession>
<evidence type="ECO:0000256" key="2">
    <source>
        <dbReference type="ARBA" id="ARBA00023015"/>
    </source>
</evidence>
<keyword evidence="3" id="KW-0804">Transcription</keyword>
<dbReference type="EMBL" id="CAUOFW020008425">
    <property type="protein sequence ID" value="CAK9182736.1"/>
    <property type="molecule type" value="Genomic_DNA"/>
</dbReference>
<comment type="caution">
    <text evidence="7">The sequence shown here is derived from an EMBL/GenBank/DDBJ whole genome shotgun (WGS) entry which is preliminary data.</text>
</comment>
<reference evidence="7 8" key="1">
    <citation type="submission" date="2024-02" db="EMBL/GenBank/DDBJ databases">
        <authorList>
            <person name="Vignale AGUSTIN F."/>
            <person name="Sosa J E."/>
            <person name="Modenutti C."/>
        </authorList>
    </citation>
    <scope>NUCLEOTIDE SEQUENCE [LARGE SCALE GENOMIC DNA]</scope>
</reference>
<comment type="subcellular location">
    <subcellularLocation>
        <location evidence="1">Nucleus</location>
    </subcellularLocation>
</comment>
<dbReference type="AlphaFoldDB" id="A0ABC8UNV5"/>
<organism evidence="7 8">
    <name type="scientific">Ilex paraguariensis</name>
    <name type="common">yerba mate</name>
    <dbReference type="NCBI Taxonomy" id="185542"/>
    <lineage>
        <taxon>Eukaryota</taxon>
        <taxon>Viridiplantae</taxon>
        <taxon>Streptophyta</taxon>
        <taxon>Embryophyta</taxon>
        <taxon>Tracheophyta</taxon>
        <taxon>Spermatophyta</taxon>
        <taxon>Magnoliopsida</taxon>
        <taxon>eudicotyledons</taxon>
        <taxon>Gunneridae</taxon>
        <taxon>Pentapetalae</taxon>
        <taxon>asterids</taxon>
        <taxon>campanulids</taxon>
        <taxon>Aquifoliales</taxon>
        <taxon>Aquifoliaceae</taxon>
        <taxon>Ilex</taxon>
    </lineage>
</organism>
<evidence type="ECO:0000259" key="6">
    <source>
        <dbReference type="PROSITE" id="PS50888"/>
    </source>
</evidence>
<evidence type="ECO:0000256" key="5">
    <source>
        <dbReference type="SAM" id="Coils"/>
    </source>
</evidence>
<dbReference type="Proteomes" id="UP001642360">
    <property type="component" value="Unassembled WGS sequence"/>
</dbReference>
<dbReference type="PANTHER" id="PTHR13935:SF118">
    <property type="entry name" value="BHLH DOMAIN-CONTAINING PROTEIN"/>
    <property type="match status" value="1"/>
</dbReference>
<dbReference type="Gene3D" id="4.10.280.10">
    <property type="entry name" value="Helix-loop-helix DNA-binding domain"/>
    <property type="match status" value="1"/>
</dbReference>
<dbReference type="PANTHER" id="PTHR13935">
    <property type="entry name" value="ACHAETE-SCUTE TRANSCRIPTION FACTOR-RELATED"/>
    <property type="match status" value="1"/>
</dbReference>
<dbReference type="InterPro" id="IPR015660">
    <property type="entry name" value="MASH1/Ascl1a-like"/>
</dbReference>
<evidence type="ECO:0000256" key="4">
    <source>
        <dbReference type="ARBA" id="ARBA00023242"/>
    </source>
</evidence>
<evidence type="ECO:0000313" key="7">
    <source>
        <dbReference type="EMBL" id="CAK9182736.1"/>
    </source>
</evidence>